<dbReference type="InterPro" id="IPR003959">
    <property type="entry name" value="ATPase_AAA_core"/>
</dbReference>
<evidence type="ECO:0000256" key="1">
    <source>
        <dbReference type="ARBA" id="ARBA00004123"/>
    </source>
</evidence>
<evidence type="ECO:0000256" key="2">
    <source>
        <dbReference type="ARBA" id="ARBA00005378"/>
    </source>
</evidence>
<keyword evidence="9" id="KW-1185">Reference proteome</keyword>
<dbReference type="Proteomes" id="UP000605846">
    <property type="component" value="Unassembled WGS sequence"/>
</dbReference>
<accession>A0A8H7BTW0</accession>
<organism evidence="8 9">
    <name type="scientific">Apophysomyces ossiformis</name>
    <dbReference type="NCBI Taxonomy" id="679940"/>
    <lineage>
        <taxon>Eukaryota</taxon>
        <taxon>Fungi</taxon>
        <taxon>Fungi incertae sedis</taxon>
        <taxon>Mucoromycota</taxon>
        <taxon>Mucoromycotina</taxon>
        <taxon>Mucoromycetes</taxon>
        <taxon>Mucorales</taxon>
        <taxon>Mucorineae</taxon>
        <taxon>Mucoraceae</taxon>
        <taxon>Apophysomyces</taxon>
    </lineage>
</organism>
<feature type="domain" description="AAA+ ATPase" evidence="7">
    <location>
        <begin position="61"/>
        <end position="188"/>
    </location>
</feature>
<dbReference type="InterPro" id="IPR008921">
    <property type="entry name" value="DNA_pol3_clamp-load_cplx_C"/>
</dbReference>
<sequence>MTDMELDMPAFSRKGKGKMVAMPDTLDNSPWVEKYRPQELNDLVSQEHIVSTIQTFIEANRLPHLLFYGPPGTGKTSTILACARKLYGKAYKSMILELNASDDRGIDVVREQIKNFASTRTIYSSGFKLIILDEADSMTSAAQSALRRVIEKYAKNVRFCIICNYVSKIIPAIQSRCTRFRFAPLELEQVESRLDTIVRAEGVYLTDDGRTALLRLSRGDMRRALNILQACHAGYDRVDETAVYNCTGHPHPKDIERIVNWMMTEEYTTVYSNIEKLKREYGLALPDIVTEIGLYISTIDYPTNARAFLYETLAKIE</sequence>
<dbReference type="GO" id="GO:0003677">
    <property type="term" value="F:DNA binding"/>
    <property type="evidence" value="ECO:0007669"/>
    <property type="project" value="InterPro"/>
</dbReference>
<dbReference type="EMBL" id="JABAYA010000019">
    <property type="protein sequence ID" value="KAF7730087.1"/>
    <property type="molecule type" value="Genomic_DNA"/>
</dbReference>
<dbReference type="Pfam" id="PF08542">
    <property type="entry name" value="Rep_fac_C"/>
    <property type="match status" value="1"/>
</dbReference>
<dbReference type="GO" id="GO:0031391">
    <property type="term" value="C:Elg1 RFC-like complex"/>
    <property type="evidence" value="ECO:0007669"/>
    <property type="project" value="TreeGrafter"/>
</dbReference>
<keyword evidence="3" id="KW-0235">DNA replication</keyword>
<dbReference type="InterPro" id="IPR003593">
    <property type="entry name" value="AAA+_ATPase"/>
</dbReference>
<dbReference type="PANTHER" id="PTHR11669:SF9">
    <property type="entry name" value="REPLICATION FACTOR C SUBUNIT 5"/>
    <property type="match status" value="1"/>
</dbReference>
<proteinExistence type="inferred from homology"/>
<protein>
    <recommendedName>
        <fullName evidence="7">AAA+ ATPase domain-containing protein</fullName>
    </recommendedName>
</protein>
<dbReference type="CDD" id="cd18140">
    <property type="entry name" value="HLD_clamp_RFC"/>
    <property type="match status" value="1"/>
</dbReference>
<dbReference type="FunFam" id="1.10.8.60:FF:000028">
    <property type="entry name" value="Replication factor C subunit 5"/>
    <property type="match status" value="1"/>
</dbReference>
<reference evidence="8" key="1">
    <citation type="submission" date="2020-01" db="EMBL/GenBank/DDBJ databases">
        <title>Genome Sequencing of Three Apophysomyces-Like Fungal Strains Confirms a Novel Fungal Genus in the Mucoromycota with divergent Burkholderia-like Endosymbiotic Bacteria.</title>
        <authorList>
            <person name="Stajich J.E."/>
            <person name="Macias A.M."/>
            <person name="Carter-House D."/>
            <person name="Lovett B."/>
            <person name="Kasson L.R."/>
            <person name="Berry K."/>
            <person name="Grigoriev I."/>
            <person name="Chang Y."/>
            <person name="Spatafora J."/>
            <person name="Kasson M.T."/>
        </authorList>
    </citation>
    <scope>NUCLEOTIDE SEQUENCE</scope>
    <source>
        <strain evidence="8">NRRL A-21654</strain>
    </source>
</reference>
<comment type="caution">
    <text evidence="8">The sequence shown here is derived from an EMBL/GenBank/DDBJ whole genome shotgun (WGS) entry which is preliminary data.</text>
</comment>
<dbReference type="PANTHER" id="PTHR11669">
    <property type="entry name" value="REPLICATION FACTOR C / DNA POLYMERASE III GAMMA-TAU SUBUNIT"/>
    <property type="match status" value="1"/>
</dbReference>
<dbReference type="SUPFAM" id="SSF52540">
    <property type="entry name" value="P-loop containing nucleoside triphosphate hydrolases"/>
    <property type="match status" value="1"/>
</dbReference>
<dbReference type="InterPro" id="IPR027417">
    <property type="entry name" value="P-loop_NTPase"/>
</dbReference>
<dbReference type="OrthoDB" id="4199794at2759"/>
<dbReference type="GO" id="GO:0006281">
    <property type="term" value="P:DNA repair"/>
    <property type="evidence" value="ECO:0007669"/>
    <property type="project" value="TreeGrafter"/>
</dbReference>
<dbReference type="AlphaFoldDB" id="A0A8H7BTW0"/>
<dbReference type="InterPro" id="IPR013748">
    <property type="entry name" value="Rep_factorC_C"/>
</dbReference>
<evidence type="ECO:0000256" key="6">
    <source>
        <dbReference type="ARBA" id="ARBA00023242"/>
    </source>
</evidence>
<name>A0A8H7BTW0_9FUNG</name>
<dbReference type="GO" id="GO:0003689">
    <property type="term" value="F:DNA clamp loader activity"/>
    <property type="evidence" value="ECO:0007669"/>
    <property type="project" value="TreeGrafter"/>
</dbReference>
<gene>
    <name evidence="8" type="ORF">EC973_003033</name>
</gene>
<dbReference type="FunFam" id="3.40.50.300:FF:000129">
    <property type="entry name" value="Replication factor C subunit 5"/>
    <property type="match status" value="1"/>
</dbReference>
<dbReference type="InterPro" id="IPR050238">
    <property type="entry name" value="DNA_Rep/Repair_Clamp_Loader"/>
</dbReference>
<evidence type="ECO:0000256" key="4">
    <source>
        <dbReference type="ARBA" id="ARBA00022741"/>
    </source>
</evidence>
<comment type="similarity">
    <text evidence="2">Belongs to the activator 1 small subunits family.</text>
</comment>
<keyword evidence="6" id="KW-0539">Nucleus</keyword>
<dbReference type="GO" id="GO:0016887">
    <property type="term" value="F:ATP hydrolysis activity"/>
    <property type="evidence" value="ECO:0007669"/>
    <property type="project" value="InterPro"/>
</dbReference>
<evidence type="ECO:0000313" key="9">
    <source>
        <dbReference type="Proteomes" id="UP000605846"/>
    </source>
</evidence>
<dbReference type="InterPro" id="IPR047854">
    <property type="entry name" value="RFC_lid"/>
</dbReference>
<keyword evidence="5" id="KW-0067">ATP-binding</keyword>
<dbReference type="NCBIfam" id="NF001679">
    <property type="entry name" value="PRK00440.1"/>
    <property type="match status" value="1"/>
</dbReference>
<dbReference type="SMART" id="SM00382">
    <property type="entry name" value="AAA"/>
    <property type="match status" value="1"/>
</dbReference>
<dbReference type="GO" id="GO:0031389">
    <property type="term" value="C:Rad17 RFC-like complex"/>
    <property type="evidence" value="ECO:0007669"/>
    <property type="project" value="TreeGrafter"/>
</dbReference>
<dbReference type="Gene3D" id="1.20.272.10">
    <property type="match status" value="1"/>
</dbReference>
<evidence type="ECO:0000256" key="3">
    <source>
        <dbReference type="ARBA" id="ARBA00022705"/>
    </source>
</evidence>
<dbReference type="CDD" id="cd00009">
    <property type="entry name" value="AAA"/>
    <property type="match status" value="1"/>
</dbReference>
<dbReference type="SUPFAM" id="SSF48019">
    <property type="entry name" value="post-AAA+ oligomerization domain-like"/>
    <property type="match status" value="1"/>
</dbReference>
<comment type="subcellular location">
    <subcellularLocation>
        <location evidence="1">Nucleus</location>
    </subcellularLocation>
</comment>
<dbReference type="GO" id="GO:0006271">
    <property type="term" value="P:DNA strand elongation involved in DNA replication"/>
    <property type="evidence" value="ECO:0007669"/>
    <property type="project" value="UniProtKB-ARBA"/>
</dbReference>
<keyword evidence="4" id="KW-0547">Nucleotide-binding</keyword>
<dbReference type="GO" id="GO:0005663">
    <property type="term" value="C:DNA replication factor C complex"/>
    <property type="evidence" value="ECO:0007669"/>
    <property type="project" value="TreeGrafter"/>
</dbReference>
<evidence type="ECO:0000256" key="5">
    <source>
        <dbReference type="ARBA" id="ARBA00022840"/>
    </source>
</evidence>
<dbReference type="Gene3D" id="1.10.8.60">
    <property type="match status" value="1"/>
</dbReference>
<dbReference type="GO" id="GO:0031390">
    <property type="term" value="C:Ctf18 RFC-like complex"/>
    <property type="evidence" value="ECO:0007669"/>
    <property type="project" value="TreeGrafter"/>
</dbReference>
<dbReference type="GO" id="GO:0005524">
    <property type="term" value="F:ATP binding"/>
    <property type="evidence" value="ECO:0007669"/>
    <property type="project" value="UniProtKB-KW"/>
</dbReference>
<dbReference type="Pfam" id="PF00004">
    <property type="entry name" value="AAA"/>
    <property type="match status" value="1"/>
</dbReference>
<dbReference type="Gene3D" id="3.40.50.300">
    <property type="entry name" value="P-loop containing nucleotide triphosphate hydrolases"/>
    <property type="match status" value="1"/>
</dbReference>
<evidence type="ECO:0000313" key="8">
    <source>
        <dbReference type="EMBL" id="KAF7730087.1"/>
    </source>
</evidence>
<evidence type="ECO:0000259" key="7">
    <source>
        <dbReference type="SMART" id="SM00382"/>
    </source>
</evidence>